<sequence length="135" mass="14789">MSKFIGQTEVENATGINSLPSYTVLRDCLLSYGKYNNDCPPWVASVSARVPAVNCYGIYLEDRFWDYVPGLVTLSGIIKGVALQALLLARTYAVSHGNRWIGIGLAFLIFIYACFGIVIAGVYFTPLTTIDVDPL</sequence>
<evidence type="ECO:0000313" key="2">
    <source>
        <dbReference type="EMBL" id="KIJ34363.1"/>
    </source>
</evidence>
<dbReference type="Proteomes" id="UP000054279">
    <property type="component" value="Unassembled WGS sequence"/>
</dbReference>
<accession>A0A0C9TVL3</accession>
<feature type="transmembrane region" description="Helical" evidence="1">
    <location>
        <begin position="100"/>
        <end position="124"/>
    </location>
</feature>
<name>A0A0C9TVL3_SPHS4</name>
<keyword evidence="1" id="KW-1133">Transmembrane helix</keyword>
<reference evidence="2 3" key="1">
    <citation type="submission" date="2014-06" db="EMBL/GenBank/DDBJ databases">
        <title>Evolutionary Origins and Diversification of the Mycorrhizal Mutualists.</title>
        <authorList>
            <consortium name="DOE Joint Genome Institute"/>
            <consortium name="Mycorrhizal Genomics Consortium"/>
            <person name="Kohler A."/>
            <person name="Kuo A."/>
            <person name="Nagy L.G."/>
            <person name="Floudas D."/>
            <person name="Copeland A."/>
            <person name="Barry K.W."/>
            <person name="Cichocki N."/>
            <person name="Veneault-Fourrey C."/>
            <person name="LaButti K."/>
            <person name="Lindquist E.A."/>
            <person name="Lipzen A."/>
            <person name="Lundell T."/>
            <person name="Morin E."/>
            <person name="Murat C."/>
            <person name="Riley R."/>
            <person name="Ohm R."/>
            <person name="Sun H."/>
            <person name="Tunlid A."/>
            <person name="Henrissat B."/>
            <person name="Grigoriev I.V."/>
            <person name="Hibbett D.S."/>
            <person name="Martin F."/>
        </authorList>
    </citation>
    <scope>NUCLEOTIDE SEQUENCE [LARGE SCALE GENOMIC DNA]</scope>
    <source>
        <strain evidence="2 3">SS14</strain>
    </source>
</reference>
<organism evidence="2 3">
    <name type="scientific">Sphaerobolus stellatus (strain SS14)</name>
    <dbReference type="NCBI Taxonomy" id="990650"/>
    <lineage>
        <taxon>Eukaryota</taxon>
        <taxon>Fungi</taxon>
        <taxon>Dikarya</taxon>
        <taxon>Basidiomycota</taxon>
        <taxon>Agaricomycotina</taxon>
        <taxon>Agaricomycetes</taxon>
        <taxon>Phallomycetidae</taxon>
        <taxon>Geastrales</taxon>
        <taxon>Sphaerobolaceae</taxon>
        <taxon>Sphaerobolus</taxon>
    </lineage>
</organism>
<protein>
    <submittedName>
        <fullName evidence="2">Uncharacterized protein</fullName>
    </submittedName>
</protein>
<dbReference type="HOGENOM" id="CLU_1887067_0_0_1"/>
<keyword evidence="1" id="KW-0812">Transmembrane</keyword>
<dbReference type="EMBL" id="KN837200">
    <property type="protein sequence ID" value="KIJ34363.1"/>
    <property type="molecule type" value="Genomic_DNA"/>
</dbReference>
<keyword evidence="1" id="KW-0472">Membrane</keyword>
<keyword evidence="3" id="KW-1185">Reference proteome</keyword>
<gene>
    <name evidence="2" type="ORF">M422DRAFT_263495</name>
</gene>
<evidence type="ECO:0000313" key="3">
    <source>
        <dbReference type="Proteomes" id="UP000054279"/>
    </source>
</evidence>
<dbReference type="AlphaFoldDB" id="A0A0C9TVL3"/>
<proteinExistence type="predicted"/>
<feature type="transmembrane region" description="Helical" evidence="1">
    <location>
        <begin position="67"/>
        <end position="88"/>
    </location>
</feature>
<evidence type="ECO:0000256" key="1">
    <source>
        <dbReference type="SAM" id="Phobius"/>
    </source>
</evidence>